<dbReference type="PATRIC" id="fig|55758.3.peg.1600"/>
<dbReference type="RefSeq" id="WP_157078721.1">
    <property type="nucleotide sequence ID" value="NZ_LWMT01000246.1"/>
</dbReference>
<evidence type="ECO:0000313" key="3">
    <source>
        <dbReference type="Proteomes" id="UP000077066"/>
    </source>
</evidence>
<evidence type="ECO:0000313" key="2">
    <source>
        <dbReference type="EMBL" id="KZX11539.1"/>
    </source>
</evidence>
<evidence type="ECO:0008006" key="4">
    <source>
        <dbReference type="Google" id="ProtNLM"/>
    </source>
</evidence>
<keyword evidence="1" id="KW-0812">Transmembrane</keyword>
<evidence type="ECO:0000256" key="1">
    <source>
        <dbReference type="SAM" id="Phobius"/>
    </source>
</evidence>
<dbReference type="AlphaFoldDB" id="A0A166A454"/>
<comment type="caution">
    <text evidence="2">The sequence shown here is derived from an EMBL/GenBank/DDBJ whole genome shotgun (WGS) entry which is preliminary data.</text>
</comment>
<sequence length="219" mass="24345">MKLNKGIIAIILILLIAIVGISAYAISNKQTDKIVEDFNNSTDNPIIVEVENNTTNGEMPVTNENNTTVSPPTGYKKINLGGLDFYIEDKYLNSDDLIMFDTFPNGKNYGISKEDAFPAPNKDYARLTAYVTDFTVNIALNPDYVEEISIPSKTTSSKDITVDGKKVKIIHTTKDHQSQSIDGEVSAAYFKIGDKYIYIIWKGNQADKNVIESFLKLNS</sequence>
<keyword evidence="1" id="KW-1133">Transmembrane helix</keyword>
<proteinExistence type="predicted"/>
<feature type="transmembrane region" description="Helical" evidence="1">
    <location>
        <begin position="6"/>
        <end position="26"/>
    </location>
</feature>
<protein>
    <recommendedName>
        <fullName evidence="4">DUF4367 domain-containing protein</fullName>
    </recommendedName>
</protein>
<dbReference type="EMBL" id="LWMT01000246">
    <property type="protein sequence ID" value="KZX11539.1"/>
    <property type="molecule type" value="Genomic_DNA"/>
</dbReference>
<dbReference type="Proteomes" id="UP000077066">
    <property type="component" value="Unassembled WGS sequence"/>
</dbReference>
<keyword evidence="3" id="KW-1185">Reference proteome</keyword>
<keyword evidence="1" id="KW-0472">Membrane</keyword>
<accession>A0A166A454</accession>
<reference evidence="2 3" key="1">
    <citation type="submission" date="2016-04" db="EMBL/GenBank/DDBJ databases">
        <title>Genome sequence of Methanobrevibacter filiformis DSM 11501.</title>
        <authorList>
            <person name="Poehlein A."/>
            <person name="Seedorf H."/>
            <person name="Daniel R."/>
        </authorList>
    </citation>
    <scope>NUCLEOTIDE SEQUENCE [LARGE SCALE GENOMIC DNA]</scope>
    <source>
        <strain evidence="2 3">DSM 11501</strain>
    </source>
</reference>
<gene>
    <name evidence="2" type="ORF">MBFIL_14150</name>
</gene>
<name>A0A166A454_9EURY</name>
<organism evidence="2 3">
    <name type="scientific">Methanobrevibacter filiformis</name>
    <dbReference type="NCBI Taxonomy" id="55758"/>
    <lineage>
        <taxon>Archaea</taxon>
        <taxon>Methanobacteriati</taxon>
        <taxon>Methanobacteriota</taxon>
        <taxon>Methanomada group</taxon>
        <taxon>Methanobacteria</taxon>
        <taxon>Methanobacteriales</taxon>
        <taxon>Methanobacteriaceae</taxon>
        <taxon>Methanobrevibacter</taxon>
    </lineage>
</organism>